<dbReference type="GO" id="GO:0005634">
    <property type="term" value="C:nucleus"/>
    <property type="evidence" value="ECO:0007669"/>
    <property type="project" value="UniProtKB-SubCell"/>
</dbReference>
<gene>
    <name evidence="8" type="ORF">GHT06_014900</name>
</gene>
<dbReference type="InterPro" id="IPR016024">
    <property type="entry name" value="ARM-type_fold"/>
</dbReference>
<evidence type="ECO:0000256" key="1">
    <source>
        <dbReference type="ARBA" id="ARBA00004123"/>
    </source>
</evidence>
<evidence type="ECO:0000313" key="8">
    <source>
        <dbReference type="EMBL" id="KAI9558147.1"/>
    </source>
</evidence>
<dbReference type="InterPro" id="IPR029240">
    <property type="entry name" value="MMS19_N"/>
</dbReference>
<dbReference type="FunFam" id="1.25.10.10:FF:001817">
    <property type="entry name" value="Uncharacterized protein"/>
    <property type="match status" value="1"/>
</dbReference>
<proteinExistence type="inferred from homology"/>
<dbReference type="Proteomes" id="UP000820818">
    <property type="component" value="Linkage Group LG5"/>
</dbReference>
<name>A0AAD5KQH4_9CRUS</name>
<evidence type="ECO:0000256" key="3">
    <source>
        <dbReference type="ARBA" id="ARBA00022737"/>
    </source>
</evidence>
<evidence type="ECO:0000256" key="5">
    <source>
        <dbReference type="RuleBase" id="RU367072"/>
    </source>
</evidence>
<keyword evidence="9" id="KW-1185">Reference proteome</keyword>
<comment type="caution">
    <text evidence="8">The sequence shown here is derived from an EMBL/GenBank/DDBJ whole genome shotgun (WGS) entry which is preliminary data.</text>
</comment>
<evidence type="ECO:0000259" key="7">
    <source>
        <dbReference type="Pfam" id="PF14500"/>
    </source>
</evidence>
<keyword evidence="4 5" id="KW-0539">Nucleus</keyword>
<evidence type="ECO:0000256" key="2">
    <source>
        <dbReference type="ARBA" id="ARBA00009340"/>
    </source>
</evidence>
<keyword evidence="5" id="KW-0234">DNA repair</keyword>
<comment type="similarity">
    <text evidence="2 5">Belongs to the MET18/MMS19 family.</text>
</comment>
<dbReference type="GO" id="GO:0097361">
    <property type="term" value="C:cytosolic [4Fe-4S] assembly targeting complex"/>
    <property type="evidence" value="ECO:0007669"/>
    <property type="project" value="UniProtKB-UniRule"/>
</dbReference>
<dbReference type="InterPro" id="IPR024687">
    <property type="entry name" value="MMS19_C"/>
</dbReference>
<accession>A0AAD5KQH4</accession>
<dbReference type="PANTHER" id="PTHR12891:SF0">
    <property type="entry name" value="MMS19 NUCLEOTIDE EXCISION REPAIR PROTEIN HOMOLOG"/>
    <property type="match status" value="1"/>
</dbReference>
<dbReference type="GO" id="GO:0051604">
    <property type="term" value="P:protein maturation"/>
    <property type="evidence" value="ECO:0007669"/>
    <property type="project" value="UniProtKB-UniRule"/>
</dbReference>
<protein>
    <recommendedName>
        <fullName evidence="5">MMS19 nucleotide excision repair protein</fullName>
    </recommendedName>
</protein>
<reference evidence="8 9" key="1">
    <citation type="submission" date="2022-05" db="EMBL/GenBank/DDBJ databases">
        <title>A multi-omics perspective on studying reproductive biology in Daphnia sinensis.</title>
        <authorList>
            <person name="Jia J."/>
        </authorList>
    </citation>
    <scope>NUCLEOTIDE SEQUENCE [LARGE SCALE GENOMIC DNA]</scope>
    <source>
        <strain evidence="8 9">WSL</strain>
    </source>
</reference>
<dbReference type="GO" id="GO:0005819">
    <property type="term" value="C:spindle"/>
    <property type="evidence" value="ECO:0007669"/>
    <property type="project" value="UniProtKB-SubCell"/>
</dbReference>
<evidence type="ECO:0000256" key="4">
    <source>
        <dbReference type="ARBA" id="ARBA00023242"/>
    </source>
</evidence>
<feature type="domain" description="MMS19 C-terminal" evidence="6">
    <location>
        <begin position="602"/>
        <end position="912"/>
    </location>
</feature>
<comment type="subcellular location">
    <subcellularLocation>
        <location evidence="5">Cytoplasm</location>
        <location evidence="5">Cytoskeleton</location>
        <location evidence="5">Spindle</location>
    </subcellularLocation>
    <subcellularLocation>
        <location evidence="1 5">Nucleus</location>
    </subcellularLocation>
</comment>
<keyword evidence="5" id="KW-0963">Cytoplasm</keyword>
<keyword evidence="5" id="KW-0227">DNA damage</keyword>
<dbReference type="GO" id="GO:0006281">
    <property type="term" value="P:DNA repair"/>
    <property type="evidence" value="ECO:0007669"/>
    <property type="project" value="UniProtKB-UniRule"/>
</dbReference>
<keyword evidence="5" id="KW-0206">Cytoskeleton</keyword>
<organism evidence="8 9">
    <name type="scientific">Daphnia sinensis</name>
    <dbReference type="NCBI Taxonomy" id="1820382"/>
    <lineage>
        <taxon>Eukaryota</taxon>
        <taxon>Metazoa</taxon>
        <taxon>Ecdysozoa</taxon>
        <taxon>Arthropoda</taxon>
        <taxon>Crustacea</taxon>
        <taxon>Branchiopoda</taxon>
        <taxon>Diplostraca</taxon>
        <taxon>Cladocera</taxon>
        <taxon>Anomopoda</taxon>
        <taxon>Daphniidae</taxon>
        <taxon>Daphnia</taxon>
        <taxon>Daphnia similis group</taxon>
    </lineage>
</organism>
<dbReference type="GO" id="GO:0016226">
    <property type="term" value="P:iron-sulfur cluster assembly"/>
    <property type="evidence" value="ECO:0007669"/>
    <property type="project" value="UniProtKB-UniRule"/>
</dbReference>
<dbReference type="Pfam" id="PF14500">
    <property type="entry name" value="MMS19_N"/>
    <property type="match status" value="1"/>
</dbReference>
<feature type="domain" description="MMS19 N-terminal" evidence="7">
    <location>
        <begin position="42"/>
        <end position="304"/>
    </location>
</feature>
<dbReference type="InterPro" id="IPR011989">
    <property type="entry name" value="ARM-like"/>
</dbReference>
<dbReference type="Pfam" id="PF12460">
    <property type="entry name" value="MMS19_C"/>
    <property type="match status" value="1"/>
</dbReference>
<dbReference type="Gene3D" id="1.25.10.10">
    <property type="entry name" value="Leucine-rich Repeat Variant"/>
    <property type="match status" value="3"/>
</dbReference>
<keyword evidence="3" id="KW-0677">Repeat</keyword>
<comment type="function">
    <text evidence="5">Key component of the cytosolic iron-sulfur protein assembly (CIA) complex, a multiprotein complex that mediates the incorporation of iron-sulfur cluster into apoproteins specifically involved in DNA metabolism and genomic integrity. In the CIA complex, MMS19 acts as an adapter between early-acting CIA components and a subset of cellular target iron-sulfur proteins.</text>
</comment>
<sequence length="962" mass="108328">MVTPTSIQKLRDSLVLQESMSEAISIVSQSIASKDITVLQLVENLQPELLHQQAAYRCRAVSTIASILEQLTPDLKGINEKEIDLITEFFCSKLKDHHSIVPAALHGLHILSSASRLSPGLARSIAQAIFQDVHCQSQLQHDRRTIYKTIKNLLALHIGELQVLGQDFVFGLIQAADQERDPRNLLILFSIFPVVARYFRLEPFTEEFFEVFSCYFPIDFTPPANDPYGVTKDQLCEGLRQCLASSAHFAEYCMPLLQEKLESDLVSAKIEALKTLELCCLSYPPTQLEKWIDTFWKCIRREVLINVNTEELEHASLDALAALSRAFATNGEFNNLAFTKLLKEILSECQGHLCEPERRLMTPSSYVLLAICSGNAPACALIVSQVIPLLTEQCRIRSQSAPRQFILNCLNKLVQAGLYGFTEIDVAQSGIYPLIPALLELYLEVLKEDDALLRSLSLQGLGHFVGIGMNHEDLEKVNQSLLGLLQQPLTTGHTVEEIGLFFYKCAEQNESWFVEQVLVKLLDMAISDKANEIFRLLRTLPPLPRIRAQVLSQLMARLEQSEPELRLEMLKALAYFAQHDELQMFHQLHNWALETLKEGDPPVSLEATCNILRKLASSLSSEDAKQFINEQIDRYIDQHLTSSAWVVPIMEATLGSLDAIPVGQNLDKLIKTLEPLTVCHPKTDVRISACRLVAALINKIPEGHELESILDSLRTKWQDPSADRSKTVCLFVWISKALLMRSYSKLDQSIQELVESLNDPTHGYLVAEGFKTILCETEQCLNFDSHANIRLMYRQRFFQEVVPRLLKLYRESPSCNKSACFAAIANQLAFIPEGVLVAHITTLIPLLIQCLNLEQPDQLIISTITAFMGLISDNVSAIEEYISSLVPRLLTLAKDGLTMEVRRLALRCLSELRKAQSVVLLPLRSEVILRLIPCLDDKKRLVRREAAVARQKWTMLGQAGCE</sequence>
<dbReference type="EMBL" id="WJBH02000005">
    <property type="protein sequence ID" value="KAI9558147.1"/>
    <property type="molecule type" value="Genomic_DNA"/>
</dbReference>
<comment type="subunit">
    <text evidence="5">Component of the CIA complex.</text>
</comment>
<dbReference type="PANTHER" id="PTHR12891">
    <property type="entry name" value="DNA REPAIR/TRANSCRIPTION PROTEIN MET18/MMS19"/>
    <property type="match status" value="1"/>
</dbReference>
<dbReference type="AlphaFoldDB" id="A0AAD5KQH4"/>
<dbReference type="SUPFAM" id="SSF48371">
    <property type="entry name" value="ARM repeat"/>
    <property type="match status" value="2"/>
</dbReference>
<dbReference type="InterPro" id="IPR039920">
    <property type="entry name" value="MMS19"/>
</dbReference>
<evidence type="ECO:0000259" key="6">
    <source>
        <dbReference type="Pfam" id="PF12460"/>
    </source>
</evidence>
<evidence type="ECO:0000313" key="9">
    <source>
        <dbReference type="Proteomes" id="UP000820818"/>
    </source>
</evidence>